<dbReference type="EMBL" id="NGKC01000001">
    <property type="protein sequence ID" value="RSU14674.1"/>
    <property type="molecule type" value="Genomic_DNA"/>
</dbReference>
<evidence type="ECO:0000256" key="1">
    <source>
        <dbReference type="ARBA" id="ARBA00022723"/>
    </source>
</evidence>
<dbReference type="InterPro" id="IPR000056">
    <property type="entry name" value="Ribul_P_3_epim-like"/>
</dbReference>
<reference evidence="3 4" key="1">
    <citation type="submission" date="2017-05" db="EMBL/GenBank/DDBJ databases">
        <title>Vagococcus spp. assemblies.</title>
        <authorList>
            <person name="Gulvik C.A."/>
        </authorList>
    </citation>
    <scope>NUCLEOTIDE SEQUENCE [LARGE SCALE GENOMIC DNA]</scope>
    <source>
        <strain evidence="3 4">LMG 24798</strain>
    </source>
</reference>
<evidence type="ECO:0000256" key="2">
    <source>
        <dbReference type="ARBA" id="ARBA00023235"/>
    </source>
</evidence>
<dbReference type="AlphaFoldDB" id="A0A430B2Y4"/>
<dbReference type="CDD" id="cd00429">
    <property type="entry name" value="RPE"/>
    <property type="match status" value="1"/>
</dbReference>
<dbReference type="RefSeq" id="WP_126811653.1">
    <property type="nucleotide sequence ID" value="NZ_NGKC01000001.1"/>
</dbReference>
<dbReference type="SUPFAM" id="SSF51366">
    <property type="entry name" value="Ribulose-phoshate binding barrel"/>
    <property type="match status" value="1"/>
</dbReference>
<dbReference type="NCBIfam" id="NF004076">
    <property type="entry name" value="PRK05581.1-4"/>
    <property type="match status" value="1"/>
</dbReference>
<dbReference type="Gene3D" id="3.20.20.70">
    <property type="entry name" value="Aldolase class I"/>
    <property type="match status" value="1"/>
</dbReference>
<name>A0A430B2Y4_9ENTE</name>
<dbReference type="OrthoDB" id="1645589at2"/>
<keyword evidence="4" id="KW-1185">Reference proteome</keyword>
<keyword evidence="2" id="KW-0413">Isomerase</keyword>
<evidence type="ECO:0000313" key="4">
    <source>
        <dbReference type="Proteomes" id="UP000286773"/>
    </source>
</evidence>
<dbReference type="PANTHER" id="PTHR11749">
    <property type="entry name" value="RIBULOSE-5-PHOSPHATE-3-EPIMERASE"/>
    <property type="match status" value="1"/>
</dbReference>
<gene>
    <name evidence="3" type="ORF">CBF27_01465</name>
</gene>
<organism evidence="3 4">
    <name type="scientific">Vagococcus acidifermentans</name>
    <dbReference type="NCBI Taxonomy" id="564710"/>
    <lineage>
        <taxon>Bacteria</taxon>
        <taxon>Bacillati</taxon>
        <taxon>Bacillota</taxon>
        <taxon>Bacilli</taxon>
        <taxon>Lactobacillales</taxon>
        <taxon>Enterococcaceae</taxon>
        <taxon>Vagococcus</taxon>
    </lineage>
</organism>
<accession>A0A430B2Y4</accession>
<dbReference type="GO" id="GO:0005975">
    <property type="term" value="P:carbohydrate metabolic process"/>
    <property type="evidence" value="ECO:0007669"/>
    <property type="project" value="InterPro"/>
</dbReference>
<dbReference type="Proteomes" id="UP000286773">
    <property type="component" value="Unassembled WGS sequence"/>
</dbReference>
<dbReference type="GO" id="GO:0016857">
    <property type="term" value="F:racemase and epimerase activity, acting on carbohydrates and derivatives"/>
    <property type="evidence" value="ECO:0007669"/>
    <property type="project" value="InterPro"/>
</dbReference>
<comment type="caution">
    <text evidence="3">The sequence shown here is derived from an EMBL/GenBank/DDBJ whole genome shotgun (WGS) entry which is preliminary data.</text>
</comment>
<dbReference type="Pfam" id="PF00834">
    <property type="entry name" value="Ribul_P_3_epim"/>
    <property type="match status" value="1"/>
</dbReference>
<sequence>MKLFAGSIMCADQMNVEEEVKKVEASDCTLWHCDVMDGVYVNNLALFPEWLAALKKITVLPLDIHLATVTPEKYINMFAPIEPKNITFHIETTDNAEELIDLIHSKGIKAGIALNPETPLEIVYPYLESIDLLLVMTVNPGFAGQAIQPETIEKVKKIRKHLLNIENPPLIQVDGNINFETIEAMDNAADIYVLGTSALFHNKDHTTYYERVARLKGAGGK</sequence>
<protein>
    <submittedName>
        <fullName evidence="3">Ribulose phosphate epimerase</fullName>
    </submittedName>
</protein>
<proteinExistence type="predicted"/>
<evidence type="ECO:0000313" key="3">
    <source>
        <dbReference type="EMBL" id="RSU14674.1"/>
    </source>
</evidence>
<dbReference type="GO" id="GO:0046872">
    <property type="term" value="F:metal ion binding"/>
    <property type="evidence" value="ECO:0007669"/>
    <property type="project" value="UniProtKB-KW"/>
</dbReference>
<keyword evidence="1" id="KW-0479">Metal-binding</keyword>
<dbReference type="InterPro" id="IPR013785">
    <property type="entry name" value="Aldolase_TIM"/>
</dbReference>
<dbReference type="InterPro" id="IPR011060">
    <property type="entry name" value="RibuloseP-bd_barrel"/>
</dbReference>